<organism evidence="6 8">
    <name type="scientific">Moraxella equi</name>
    <dbReference type="NCBI Taxonomy" id="60442"/>
    <lineage>
        <taxon>Bacteria</taxon>
        <taxon>Pseudomonadati</taxon>
        <taxon>Pseudomonadota</taxon>
        <taxon>Gammaproteobacteria</taxon>
        <taxon>Moraxellales</taxon>
        <taxon>Moraxellaceae</taxon>
        <taxon>Moraxella</taxon>
    </lineage>
</organism>
<evidence type="ECO:0000313" key="5">
    <source>
        <dbReference type="EMBL" id="OPH38205.1"/>
    </source>
</evidence>
<dbReference type="SUPFAM" id="SSF47413">
    <property type="entry name" value="lambda repressor-like DNA-binding domains"/>
    <property type="match status" value="1"/>
</dbReference>
<accession>A0A378QRQ8</accession>
<dbReference type="CDD" id="cd06529">
    <property type="entry name" value="S24_LexA-like"/>
    <property type="match status" value="1"/>
</dbReference>
<reference evidence="5 7" key="1">
    <citation type="submission" date="2017-03" db="EMBL/GenBank/DDBJ databases">
        <title>Draft genome sequence of Moraxella equi CCUG 4950T type strain.</title>
        <authorList>
            <person name="Salva-Serra F."/>
            <person name="Engstrom-Jakobsson H."/>
            <person name="Thorell K."/>
            <person name="Jaen-Luchoro D."/>
            <person name="Gonzales-Siles L."/>
            <person name="Karlsson R."/>
            <person name="Yazdan S."/>
            <person name="Boulund F."/>
            <person name="Johnning A."/>
            <person name="Engstrand L."/>
            <person name="Kristiansson E."/>
            <person name="Moore E."/>
        </authorList>
    </citation>
    <scope>NUCLEOTIDE SEQUENCE [LARGE SCALE GENOMIC DNA]</scope>
    <source>
        <strain evidence="5 7">CCUG 4950</strain>
    </source>
</reference>
<dbReference type="Gene3D" id="2.10.109.10">
    <property type="entry name" value="Umud Fragment, subunit A"/>
    <property type="match status" value="1"/>
</dbReference>
<sequence length="221" mass="25433">MSEPAKYQDFGERVEQLMKQKHAKLDDVAKATGISYEMIRRYKDGIAKPREKGMQKLADYFGVSIAYMGFGNEGFQSNGFVDGVAKKVREIPVLTWVQAGIFNETGELEYNYTEPAYDDDYPDDVYWVRIKGDSMEPRFFQGDLLLIDPNRQAKGGDFVIAREEFESNSITFKKLRSCFDETTGKDYYQLVPLNKDYAIVDSRFKNFVIQGVVIEKKEVLI</sequence>
<feature type="domain" description="HTH cro/C1-type" evidence="4">
    <location>
        <begin position="14"/>
        <end position="68"/>
    </location>
</feature>
<evidence type="ECO:0000313" key="7">
    <source>
        <dbReference type="Proteomes" id="UP000190777"/>
    </source>
</evidence>
<dbReference type="CDD" id="cd00093">
    <property type="entry name" value="HTH_XRE"/>
    <property type="match status" value="1"/>
</dbReference>
<protein>
    <submittedName>
        <fullName evidence="6">Uncharacterized HTH-type transcriptional regulator CBU_1416</fullName>
    </submittedName>
</protein>
<evidence type="ECO:0000256" key="3">
    <source>
        <dbReference type="ARBA" id="ARBA00023163"/>
    </source>
</evidence>
<reference evidence="6 8" key="2">
    <citation type="submission" date="2018-06" db="EMBL/GenBank/DDBJ databases">
        <authorList>
            <consortium name="Pathogen Informatics"/>
            <person name="Doyle S."/>
        </authorList>
    </citation>
    <scope>NUCLEOTIDE SEQUENCE [LARGE SCALE GENOMIC DNA]</scope>
    <source>
        <strain evidence="6 8">NCTC11012</strain>
    </source>
</reference>
<evidence type="ECO:0000256" key="1">
    <source>
        <dbReference type="ARBA" id="ARBA00023015"/>
    </source>
</evidence>
<keyword evidence="7" id="KW-1185">Reference proteome</keyword>
<dbReference type="GO" id="GO:0003677">
    <property type="term" value="F:DNA binding"/>
    <property type="evidence" value="ECO:0007669"/>
    <property type="project" value="UniProtKB-KW"/>
</dbReference>
<dbReference type="InterPro" id="IPR010982">
    <property type="entry name" value="Lambda_DNA-bd_dom_sf"/>
</dbReference>
<dbReference type="Proteomes" id="UP000190777">
    <property type="component" value="Unassembled WGS sequence"/>
</dbReference>
<dbReference type="InterPro" id="IPR015927">
    <property type="entry name" value="Peptidase_S24_S26A/B/C"/>
</dbReference>
<dbReference type="InterPro" id="IPR036286">
    <property type="entry name" value="LexA/Signal_pep-like_sf"/>
</dbReference>
<dbReference type="SMART" id="SM00530">
    <property type="entry name" value="HTH_XRE"/>
    <property type="match status" value="1"/>
</dbReference>
<dbReference type="InterPro" id="IPR001387">
    <property type="entry name" value="Cro/C1-type_HTH"/>
</dbReference>
<keyword evidence="2" id="KW-0238">DNA-binding</keyword>
<gene>
    <name evidence="5" type="ORF">B5J93_06570</name>
    <name evidence="6" type="ORF">NCTC11012_01363</name>
</gene>
<dbReference type="AlphaFoldDB" id="A0A378QRQ8"/>
<evidence type="ECO:0000313" key="6">
    <source>
        <dbReference type="EMBL" id="STZ03130.1"/>
    </source>
</evidence>
<evidence type="ECO:0000256" key="2">
    <source>
        <dbReference type="ARBA" id="ARBA00023125"/>
    </source>
</evidence>
<dbReference type="PANTHER" id="PTHR40661">
    <property type="match status" value="1"/>
</dbReference>
<proteinExistence type="predicted"/>
<keyword evidence="3" id="KW-0804">Transcription</keyword>
<dbReference type="PROSITE" id="PS50943">
    <property type="entry name" value="HTH_CROC1"/>
    <property type="match status" value="1"/>
</dbReference>
<dbReference type="Pfam" id="PF01381">
    <property type="entry name" value="HTH_3"/>
    <property type="match status" value="1"/>
</dbReference>
<keyword evidence="1" id="KW-0805">Transcription regulation</keyword>
<dbReference type="Proteomes" id="UP000254618">
    <property type="component" value="Unassembled WGS sequence"/>
</dbReference>
<evidence type="ECO:0000313" key="8">
    <source>
        <dbReference type="Proteomes" id="UP000254618"/>
    </source>
</evidence>
<dbReference type="Pfam" id="PF00717">
    <property type="entry name" value="Peptidase_S24"/>
    <property type="match status" value="1"/>
</dbReference>
<dbReference type="SUPFAM" id="SSF51306">
    <property type="entry name" value="LexA/Signal peptidase"/>
    <property type="match status" value="1"/>
</dbReference>
<dbReference type="PANTHER" id="PTHR40661:SF3">
    <property type="entry name" value="FELS-1 PROPHAGE TRANSCRIPTIONAL REGULATOR"/>
    <property type="match status" value="1"/>
</dbReference>
<dbReference type="InterPro" id="IPR039418">
    <property type="entry name" value="LexA-like"/>
</dbReference>
<dbReference type="EMBL" id="MXAP01000063">
    <property type="protein sequence ID" value="OPH38205.1"/>
    <property type="molecule type" value="Genomic_DNA"/>
</dbReference>
<evidence type="ECO:0000259" key="4">
    <source>
        <dbReference type="PROSITE" id="PS50943"/>
    </source>
</evidence>
<dbReference type="Gene3D" id="1.10.260.40">
    <property type="entry name" value="lambda repressor-like DNA-binding domains"/>
    <property type="match status" value="1"/>
</dbReference>
<dbReference type="EMBL" id="UGQF01000001">
    <property type="protein sequence ID" value="STZ03130.1"/>
    <property type="molecule type" value="Genomic_DNA"/>
</dbReference>
<dbReference type="RefSeq" id="WP_079325659.1">
    <property type="nucleotide sequence ID" value="NZ_MXAP01000063.1"/>
</dbReference>
<name>A0A378QRQ8_9GAMM</name>